<evidence type="ECO:0000313" key="3">
    <source>
        <dbReference type="WBParaSite" id="ACAC_0000605401-mRNA-1"/>
    </source>
</evidence>
<evidence type="ECO:0000256" key="1">
    <source>
        <dbReference type="SAM" id="Phobius"/>
    </source>
</evidence>
<keyword evidence="2" id="KW-1185">Reference proteome</keyword>
<dbReference type="PANTHER" id="PTHR36851:SF1">
    <property type="entry name" value="GLYCO_TRANS_2-LIKE DOMAIN-CONTAINING PROTEIN"/>
    <property type="match status" value="1"/>
</dbReference>
<dbReference type="AlphaFoldDB" id="A0A0K0D7K9"/>
<sequence length="121" mass="14065">MDDIIALIRWSLAVRKKCVIRVIPVATLSGPTSGRNCIDEWYEWARQIRRWTIGAAEAWFYPLLSFFIVFHYFVIKFFRLPLTVSLSFAAKFIFYYGFLLCIASVYSIVAPLLVSNLTQLE</sequence>
<keyword evidence="1" id="KW-0472">Membrane</keyword>
<dbReference type="STRING" id="6313.A0A0K0D7K9"/>
<dbReference type="Proteomes" id="UP000035642">
    <property type="component" value="Unassembled WGS sequence"/>
</dbReference>
<feature type="transmembrane region" description="Helical" evidence="1">
    <location>
        <begin position="92"/>
        <end position="114"/>
    </location>
</feature>
<feature type="transmembrane region" description="Helical" evidence="1">
    <location>
        <begin position="59"/>
        <end position="80"/>
    </location>
</feature>
<keyword evidence="1" id="KW-1133">Transmembrane helix</keyword>
<protein>
    <submittedName>
        <fullName evidence="3">Glyco_trans_2-like domain-containing protein</fullName>
    </submittedName>
</protein>
<reference evidence="2" key="1">
    <citation type="submission" date="2012-09" db="EMBL/GenBank/DDBJ databases">
        <authorList>
            <person name="Martin A.A."/>
        </authorList>
    </citation>
    <scope>NUCLEOTIDE SEQUENCE</scope>
</reference>
<proteinExistence type="predicted"/>
<evidence type="ECO:0000313" key="2">
    <source>
        <dbReference type="Proteomes" id="UP000035642"/>
    </source>
</evidence>
<accession>A0A0K0D7K9</accession>
<dbReference type="PANTHER" id="PTHR36851">
    <property type="entry name" value="UNNAMED PRODUCT"/>
    <property type="match status" value="1"/>
</dbReference>
<name>A0A0K0D7K9_ANGCA</name>
<keyword evidence="1" id="KW-0812">Transmembrane</keyword>
<reference evidence="3" key="2">
    <citation type="submission" date="2017-02" db="UniProtKB">
        <authorList>
            <consortium name="WormBaseParasite"/>
        </authorList>
    </citation>
    <scope>IDENTIFICATION</scope>
</reference>
<organism evidence="2 3">
    <name type="scientific">Angiostrongylus cantonensis</name>
    <name type="common">Rat lungworm</name>
    <dbReference type="NCBI Taxonomy" id="6313"/>
    <lineage>
        <taxon>Eukaryota</taxon>
        <taxon>Metazoa</taxon>
        <taxon>Ecdysozoa</taxon>
        <taxon>Nematoda</taxon>
        <taxon>Chromadorea</taxon>
        <taxon>Rhabditida</taxon>
        <taxon>Rhabditina</taxon>
        <taxon>Rhabditomorpha</taxon>
        <taxon>Strongyloidea</taxon>
        <taxon>Metastrongylidae</taxon>
        <taxon>Angiostrongylus</taxon>
    </lineage>
</organism>
<dbReference type="WBParaSite" id="ACAC_0000605401-mRNA-1">
    <property type="protein sequence ID" value="ACAC_0000605401-mRNA-1"/>
    <property type="gene ID" value="ACAC_0000605401"/>
</dbReference>